<evidence type="ECO:0000313" key="2">
    <source>
        <dbReference type="Proteomes" id="UP000465071"/>
    </source>
</evidence>
<evidence type="ECO:0000313" key="1">
    <source>
        <dbReference type="EMBL" id="QHS01779.1"/>
    </source>
</evidence>
<proteinExistence type="predicted"/>
<keyword evidence="2" id="KW-1185">Reference proteome</keyword>
<name>A0A6B9Y0P5_9CAUD</name>
<accession>A0A6B9Y0P5</accession>
<organism evidence="1 2">
    <name type="scientific">Enterobacter phage vB_EclM_CIP9</name>
    <dbReference type="NCBI Taxonomy" id="2696340"/>
    <lineage>
        <taxon>Viruses</taxon>
        <taxon>Duplodnaviria</taxon>
        <taxon>Heunggongvirae</taxon>
        <taxon>Uroviricota</taxon>
        <taxon>Caudoviricetes</taxon>
        <taxon>Pantevenvirales</taxon>
        <taxon>Straboviridae</taxon>
        <taxon>Tevenvirinae</taxon>
        <taxon>Kanagawavirus</taxon>
        <taxon>Kanagawavirus cipnine</taxon>
    </lineage>
</organism>
<reference evidence="2" key="1">
    <citation type="submission" date="2019-12" db="EMBL/GenBank/DDBJ databases">
        <authorList>
            <person name="Wang K."/>
            <person name="Tamayo M.G."/>
            <person name="Penner T.V."/>
            <person name="Cook B.W.M."/>
            <person name="Court D.A."/>
            <person name="Theriault S.S."/>
        </authorList>
    </citation>
    <scope>NUCLEOTIDE SEQUENCE [LARGE SCALE GENOMIC DNA]</scope>
</reference>
<protein>
    <submittedName>
        <fullName evidence="1">Uncharacterized protein</fullName>
    </submittedName>
</protein>
<sequence>MKFEFDVNTVDDIAKGISALISKGEEIAEATGEHFWAGNEQYIPASSDEWEDYRWVREDHYLPHDQGFWYSSSMSRC</sequence>
<gene>
    <name evidence="1" type="ORF">CPT_CIP9_243</name>
</gene>
<dbReference type="Proteomes" id="UP000465071">
    <property type="component" value="Segment"/>
</dbReference>
<dbReference type="EMBL" id="MN882610">
    <property type="protein sequence ID" value="QHS01779.1"/>
    <property type="molecule type" value="Genomic_DNA"/>
</dbReference>